<dbReference type="Pfam" id="PF18962">
    <property type="entry name" value="Por_Secre_tail"/>
    <property type="match status" value="1"/>
</dbReference>
<dbReference type="STRING" id="536979.SAMN04488055_5552"/>
<dbReference type="NCBIfam" id="TIGR04183">
    <property type="entry name" value="Por_Secre_tail"/>
    <property type="match status" value="1"/>
</dbReference>
<dbReference type="OrthoDB" id="600763at2"/>
<evidence type="ECO:0000256" key="1">
    <source>
        <dbReference type="SAM" id="SignalP"/>
    </source>
</evidence>
<dbReference type="InterPro" id="IPR026444">
    <property type="entry name" value="Secre_tail"/>
</dbReference>
<evidence type="ECO:0000313" key="4">
    <source>
        <dbReference type="Proteomes" id="UP000185003"/>
    </source>
</evidence>
<protein>
    <submittedName>
        <fullName evidence="3">Por secretion system C-terminal sorting domain-containing protein</fullName>
    </submittedName>
</protein>
<dbReference type="RefSeq" id="WP_074242772.1">
    <property type="nucleotide sequence ID" value="NZ_FSRA01000002.1"/>
</dbReference>
<proteinExistence type="predicted"/>
<sequence length="534" mass="59654">MRYISLTIFALLSLVLPLAAQQQGLYIAPDARIQVGTGEVFSIYGNVTNEGAFGTNLNSIINFFGKTWNNGNGATLPDESASGVDGKGGLFRFSGNNPMYGNLGAQQLLGGYSVVGRTGATFPNFDVNNRLGILLSDLSDVKVRNNLNFSTGHLFLNGWNLVVGDAKPGTITGYSENSFIVTGSTVAGGFLYRESMDGSSGKIVFPIGTSVDTYAPAEIEYAGVADDFRARVFDSVYQFAISGNVNKLDFTNKTWNVARVRNDHAESKVTLQHMDAEEGKDYMTFRSASYISRYVNNAWDYLEQLETFPVAGNITTTNTLRNATMHVRTFKDGLNNNEYFTKASMIYGPYAPAAFIYFNAYRMSENFAQLEWSVIRELNNDRYEIERRFDRDTGFTKAGEVRSKAPNGNTTSRLDYVHADPNNYDGWTYYRIKAVSKNERVSYSQIKAVPPFLHIDVWPNPNMGQFQVQIRGEHTDMIMQIVNSLGQVVNQYAVKGEATVRVNNLSKGTYILAFYDQKSNRLMRTHKVIVIDRR</sequence>
<feature type="domain" description="Secretion system C-terminal sorting" evidence="2">
    <location>
        <begin position="457"/>
        <end position="521"/>
    </location>
</feature>
<keyword evidence="1" id="KW-0732">Signal</keyword>
<feature type="signal peptide" evidence="1">
    <location>
        <begin position="1"/>
        <end position="20"/>
    </location>
</feature>
<name>A0A1N6KC84_9BACT</name>
<gene>
    <name evidence="3" type="ORF">SAMN04488055_5552</name>
</gene>
<dbReference type="Proteomes" id="UP000185003">
    <property type="component" value="Unassembled WGS sequence"/>
</dbReference>
<organism evidence="3 4">
    <name type="scientific">Chitinophaga niabensis</name>
    <dbReference type="NCBI Taxonomy" id="536979"/>
    <lineage>
        <taxon>Bacteria</taxon>
        <taxon>Pseudomonadati</taxon>
        <taxon>Bacteroidota</taxon>
        <taxon>Chitinophagia</taxon>
        <taxon>Chitinophagales</taxon>
        <taxon>Chitinophagaceae</taxon>
        <taxon>Chitinophaga</taxon>
    </lineage>
</organism>
<reference evidence="3 4" key="1">
    <citation type="submission" date="2016-11" db="EMBL/GenBank/DDBJ databases">
        <authorList>
            <person name="Jaros S."/>
            <person name="Januszkiewicz K."/>
            <person name="Wedrychowicz H."/>
        </authorList>
    </citation>
    <scope>NUCLEOTIDE SEQUENCE [LARGE SCALE GENOMIC DNA]</scope>
    <source>
        <strain evidence="3 4">DSM 24787</strain>
    </source>
</reference>
<evidence type="ECO:0000259" key="2">
    <source>
        <dbReference type="Pfam" id="PF18962"/>
    </source>
</evidence>
<evidence type="ECO:0000313" key="3">
    <source>
        <dbReference type="EMBL" id="SIO54172.1"/>
    </source>
</evidence>
<keyword evidence="4" id="KW-1185">Reference proteome</keyword>
<dbReference type="AlphaFoldDB" id="A0A1N6KC84"/>
<feature type="chain" id="PRO_5013337493" evidence="1">
    <location>
        <begin position="21"/>
        <end position="534"/>
    </location>
</feature>
<dbReference type="EMBL" id="FSRA01000002">
    <property type="protein sequence ID" value="SIO54172.1"/>
    <property type="molecule type" value="Genomic_DNA"/>
</dbReference>
<accession>A0A1N6KC84</accession>